<dbReference type="SUPFAM" id="SSF52141">
    <property type="entry name" value="Uracil-DNA glycosylase-like"/>
    <property type="match status" value="1"/>
</dbReference>
<dbReference type="Gene3D" id="3.40.470.10">
    <property type="entry name" value="Uracil-DNA glycosylase-like domain"/>
    <property type="match status" value="1"/>
</dbReference>
<accession>A0ABN1MZN2</accession>
<organism evidence="1 2">
    <name type="scientific">Algoriphagus jejuensis</name>
    <dbReference type="NCBI Taxonomy" id="419934"/>
    <lineage>
        <taxon>Bacteria</taxon>
        <taxon>Pseudomonadati</taxon>
        <taxon>Bacteroidota</taxon>
        <taxon>Cytophagia</taxon>
        <taxon>Cytophagales</taxon>
        <taxon>Cyclobacteriaceae</taxon>
        <taxon>Algoriphagus</taxon>
    </lineage>
</organism>
<dbReference type="RefSeq" id="WP_343850755.1">
    <property type="nucleotide sequence ID" value="NZ_BAAAFI010000008.1"/>
</dbReference>
<dbReference type="InterPro" id="IPR036895">
    <property type="entry name" value="Uracil-DNA_glycosylase-like_sf"/>
</dbReference>
<sequence>MDRVETHPFEPFCPAGSETLILGSFPCFNGLDYGPWFYCGSGKNEFWRLLSDTFGMSVDTLEQKRELCLQNGLALSDVAYRIIRTKDNCSDANLKIVEHNKNGILKCLTPKIFRVLFTSRFVEKEFNKIFPDFRLPTAVLLSPSPAANTYIAGLADYKMKQASGEIRSIYEYRLSDYRAKFGSETHPINPSREAMGQEKSLT</sequence>
<reference evidence="1 2" key="1">
    <citation type="journal article" date="2019" name="Int. J. Syst. Evol. Microbiol.">
        <title>The Global Catalogue of Microorganisms (GCM) 10K type strain sequencing project: providing services to taxonomists for standard genome sequencing and annotation.</title>
        <authorList>
            <consortium name="The Broad Institute Genomics Platform"/>
            <consortium name="The Broad Institute Genome Sequencing Center for Infectious Disease"/>
            <person name="Wu L."/>
            <person name="Ma J."/>
        </authorList>
    </citation>
    <scope>NUCLEOTIDE SEQUENCE [LARGE SCALE GENOMIC DNA]</scope>
    <source>
        <strain evidence="1 2">JCM 16112</strain>
    </source>
</reference>
<evidence type="ECO:0000313" key="1">
    <source>
        <dbReference type="EMBL" id="GAA0878905.1"/>
    </source>
</evidence>
<gene>
    <name evidence="1" type="ORF">GCM10009119_18730</name>
</gene>
<keyword evidence="2" id="KW-1185">Reference proteome</keyword>
<dbReference type="Proteomes" id="UP001500469">
    <property type="component" value="Unassembled WGS sequence"/>
</dbReference>
<name>A0ABN1MZN2_9BACT</name>
<comment type="caution">
    <text evidence="1">The sequence shown here is derived from an EMBL/GenBank/DDBJ whole genome shotgun (WGS) entry which is preliminary data.</text>
</comment>
<evidence type="ECO:0000313" key="2">
    <source>
        <dbReference type="Proteomes" id="UP001500469"/>
    </source>
</evidence>
<proteinExistence type="predicted"/>
<dbReference type="EMBL" id="BAAAFI010000008">
    <property type="protein sequence ID" value="GAA0878905.1"/>
    <property type="molecule type" value="Genomic_DNA"/>
</dbReference>
<protein>
    <submittedName>
        <fullName evidence="1">Uracil-DNA glycosylase family protein</fullName>
    </submittedName>
</protein>